<keyword evidence="3" id="KW-1185">Reference proteome</keyword>
<evidence type="ECO:0000256" key="1">
    <source>
        <dbReference type="SAM" id="Phobius"/>
    </source>
</evidence>
<feature type="transmembrane region" description="Helical" evidence="1">
    <location>
        <begin position="20"/>
        <end position="45"/>
    </location>
</feature>
<accession>A0ABM5JLB4</accession>
<evidence type="ECO:0000313" key="2">
    <source>
        <dbReference type="EnsemblMetazoa" id="XP_050498732.1"/>
    </source>
</evidence>
<evidence type="ECO:0000313" key="3">
    <source>
        <dbReference type="Proteomes" id="UP001652700"/>
    </source>
</evidence>
<name>A0ABM5JLB4_DIAVI</name>
<feature type="transmembrane region" description="Helical" evidence="1">
    <location>
        <begin position="123"/>
        <end position="142"/>
    </location>
</feature>
<reference evidence="2" key="1">
    <citation type="submission" date="2025-05" db="UniProtKB">
        <authorList>
            <consortium name="EnsemblMetazoa"/>
        </authorList>
    </citation>
    <scope>IDENTIFICATION</scope>
</reference>
<keyword evidence="1" id="KW-0472">Membrane</keyword>
<keyword evidence="1" id="KW-0812">Transmembrane</keyword>
<proteinExistence type="predicted"/>
<keyword evidence="1" id="KW-1133">Transmembrane helix</keyword>
<protein>
    <recommendedName>
        <fullName evidence="4">Transmembrane protein</fullName>
    </recommendedName>
</protein>
<dbReference type="PROSITE" id="PS51257">
    <property type="entry name" value="PROKAR_LIPOPROTEIN"/>
    <property type="match status" value="1"/>
</dbReference>
<evidence type="ECO:0008006" key="4">
    <source>
        <dbReference type="Google" id="ProtNLM"/>
    </source>
</evidence>
<organism evidence="2 3">
    <name type="scientific">Diabrotica virgifera virgifera</name>
    <name type="common">western corn rootworm</name>
    <dbReference type="NCBI Taxonomy" id="50390"/>
    <lineage>
        <taxon>Eukaryota</taxon>
        <taxon>Metazoa</taxon>
        <taxon>Ecdysozoa</taxon>
        <taxon>Arthropoda</taxon>
        <taxon>Hexapoda</taxon>
        <taxon>Insecta</taxon>
        <taxon>Pterygota</taxon>
        <taxon>Neoptera</taxon>
        <taxon>Endopterygota</taxon>
        <taxon>Coleoptera</taxon>
        <taxon>Polyphaga</taxon>
        <taxon>Cucujiformia</taxon>
        <taxon>Chrysomeloidea</taxon>
        <taxon>Chrysomelidae</taxon>
        <taxon>Galerucinae</taxon>
        <taxon>Diabroticina</taxon>
        <taxon>Diabroticites</taxon>
        <taxon>Diabrotica</taxon>
    </lineage>
</organism>
<dbReference type="EnsemblMetazoa" id="XM_050642775.1">
    <property type="protein sequence ID" value="XP_050498732.1"/>
    <property type="gene ID" value="LOC126879608"/>
</dbReference>
<dbReference type="GeneID" id="126879608"/>
<dbReference type="Proteomes" id="UP001652700">
    <property type="component" value="Unplaced"/>
</dbReference>
<feature type="transmembrane region" description="Helical" evidence="1">
    <location>
        <begin position="89"/>
        <end position="111"/>
    </location>
</feature>
<sequence>MRPKTQIYKGISKCVCCSLINLTIGCRIIAIIGLMVSLWLVIAFANDRFLNSESNYDVSRKTATALGLDWQHFHQDASIKHEHDPEGKMISITVIFYSFSFLGVNLLLFIASLRYDWCFALPWLVFDAVCCFSKFGCLVFHLNEDLIVVESAYFIGFILNLVLSVWWWIVVLFAVISWKNQQNFDLETEMFSLYSSNVRSNTTETTADFSTSERIHIYGETSTRNTTISPVKDSKKNNS</sequence>
<dbReference type="RefSeq" id="XP_050498732.1">
    <property type="nucleotide sequence ID" value="XM_050642775.1"/>
</dbReference>
<feature type="transmembrane region" description="Helical" evidence="1">
    <location>
        <begin position="154"/>
        <end position="176"/>
    </location>
</feature>